<sequence>MAVMLCAECTAFKETLESLTEHSSDEIHRAPFPNFAALERSSFMGCTLCQIIHQTWHHKRYSKRYKEDSLINVAAYRRTYGTRTREIFIDHEGSMFWGFSLADFKHSQVGEEQFSQYQTAWRQITRTSSPDRIGQIIPLASIWIRNCHQEHQNCISYYARREPKALPTRLIDVGADVPSQPPSLFMPLPHQDSIEYIALSYAWGSGHFIKTTSSNLEAMKQHIPLTQLPRTIQDAILVTRRLGVRYLWVDALCILQSEGPDDMKHKEDWSYEAARFGKYYENALLTIAATGASSSDQGLFSPSPISGLEPQSFTFRSEHQMDCTVRSMIPSWLSEIISGPLSYRGWAMQERLLSRRVLHFAENMILWECHDCRATEHDPEGMSPRGPDDDSYLFKEFMTKCRDLYAKCLQPTDFMDEWYHFIRLYSKCHFTFVSDRLPALSGITAIIQQHTQQRYVAGLWESDIPQGLAWHSYGTFHFDTSHLVNPQIPSDPAKDDSQIILPSWSWAACEGAVLYPRYDGWRSLIEVESCQVNSQGSSTSGQLRGARLTLRGVLATINLNDLGFEPYANTEMPDNVLTRYPDKEFLTEECVCMDSRADSQIRHTSHPCLLLGYVDLLDADQAGALILKATGQCLDVVKEYRRIGYISLAMHEFSSIFTDKETSISLV</sequence>
<dbReference type="InterPro" id="IPR010730">
    <property type="entry name" value="HET"/>
</dbReference>
<dbReference type="AlphaFoldDB" id="A0A2L2SZ36"/>
<protein>
    <recommendedName>
        <fullName evidence="1">Heterokaryon incompatibility domain-containing protein</fullName>
    </recommendedName>
</protein>
<dbReference type="OrthoDB" id="3789824at2759"/>
<dbReference type="Pfam" id="PF06985">
    <property type="entry name" value="HET"/>
    <property type="match status" value="1"/>
</dbReference>
<dbReference type="Proteomes" id="UP000245910">
    <property type="component" value="Chromosome II"/>
</dbReference>
<reference evidence="3" key="1">
    <citation type="submission" date="2014-10" db="EMBL/GenBank/DDBJ databases">
        <authorList>
            <person name="King R."/>
        </authorList>
    </citation>
    <scope>NUCLEOTIDE SEQUENCE [LARGE SCALE GENOMIC DNA]</scope>
    <source>
        <strain evidence="3">A3/5</strain>
    </source>
</reference>
<accession>A0A2L2SZ36</accession>
<dbReference type="EMBL" id="LN649230">
    <property type="protein sequence ID" value="CEI60193.1"/>
    <property type="molecule type" value="Genomic_DNA"/>
</dbReference>
<dbReference type="PANTHER" id="PTHR33112:SF16">
    <property type="entry name" value="HETEROKARYON INCOMPATIBILITY DOMAIN-CONTAINING PROTEIN"/>
    <property type="match status" value="1"/>
</dbReference>
<dbReference type="KEGG" id="fvn:FVRRES_04629"/>
<name>A0A2L2SZ36_9HYPO</name>
<dbReference type="PANTHER" id="PTHR33112">
    <property type="entry name" value="DOMAIN PROTEIN, PUTATIVE-RELATED"/>
    <property type="match status" value="1"/>
</dbReference>
<evidence type="ECO:0000313" key="3">
    <source>
        <dbReference type="Proteomes" id="UP000245910"/>
    </source>
</evidence>
<keyword evidence="3" id="KW-1185">Reference proteome</keyword>
<feature type="domain" description="Heterokaryon incompatibility" evidence="1">
    <location>
        <begin position="196"/>
        <end position="350"/>
    </location>
</feature>
<dbReference type="STRING" id="56646.A0A2L2SZ36"/>
<evidence type="ECO:0000259" key="1">
    <source>
        <dbReference type="Pfam" id="PF06985"/>
    </source>
</evidence>
<dbReference type="RefSeq" id="XP_025583913.1">
    <property type="nucleotide sequence ID" value="XM_025732959.2"/>
</dbReference>
<organism evidence="2 3">
    <name type="scientific">Fusarium venenatum</name>
    <dbReference type="NCBI Taxonomy" id="56646"/>
    <lineage>
        <taxon>Eukaryota</taxon>
        <taxon>Fungi</taxon>
        <taxon>Dikarya</taxon>
        <taxon>Ascomycota</taxon>
        <taxon>Pezizomycotina</taxon>
        <taxon>Sordariomycetes</taxon>
        <taxon>Hypocreomycetidae</taxon>
        <taxon>Hypocreales</taxon>
        <taxon>Nectriaceae</taxon>
        <taxon>Fusarium</taxon>
    </lineage>
</organism>
<proteinExistence type="predicted"/>
<evidence type="ECO:0000313" key="2">
    <source>
        <dbReference type="EMBL" id="CEI60193.1"/>
    </source>
</evidence>
<dbReference type="GeneID" id="37256268"/>